<dbReference type="KEGG" id="kaf:KAFR_0H01580"/>
<organism evidence="2 3">
    <name type="scientific">Kazachstania africana (strain ATCC 22294 / BCRC 22015 / CBS 2517 / CECT 1963 / NBRC 1671 / NRRL Y-8276)</name>
    <name type="common">Yeast</name>
    <name type="synonym">Kluyveromyces africanus</name>
    <dbReference type="NCBI Taxonomy" id="1071382"/>
    <lineage>
        <taxon>Eukaryota</taxon>
        <taxon>Fungi</taxon>
        <taxon>Dikarya</taxon>
        <taxon>Ascomycota</taxon>
        <taxon>Saccharomycotina</taxon>
        <taxon>Saccharomycetes</taxon>
        <taxon>Saccharomycetales</taxon>
        <taxon>Saccharomycetaceae</taxon>
        <taxon>Kazachstania</taxon>
    </lineage>
</organism>
<dbReference type="GO" id="GO:0031422">
    <property type="term" value="C:RecQ family helicase-topoisomerase III complex"/>
    <property type="evidence" value="ECO:0007669"/>
    <property type="project" value="EnsemblFungi"/>
</dbReference>
<evidence type="ECO:0000313" key="3">
    <source>
        <dbReference type="Proteomes" id="UP000005220"/>
    </source>
</evidence>
<dbReference type="STRING" id="1071382.H2AZ12"/>
<evidence type="ECO:0000313" key="2">
    <source>
        <dbReference type="EMBL" id="CCF59568.1"/>
    </source>
</evidence>
<dbReference type="InterPro" id="IPR013894">
    <property type="entry name" value="RMI1_OB"/>
</dbReference>
<dbReference type="InterPro" id="IPR042470">
    <property type="entry name" value="RMI1_N_C_sf"/>
</dbReference>
<dbReference type="OrthoDB" id="341511at2759"/>
<gene>
    <name evidence="2" type="primary">KAFR0H01580</name>
    <name evidence="2" type="ORF">KAFR_0H01580</name>
</gene>
<dbReference type="Gene3D" id="2.40.50.770">
    <property type="entry name" value="RecQ-mediated genome instability protein Rmi1, C-terminal domain"/>
    <property type="match status" value="1"/>
</dbReference>
<dbReference type="InParanoid" id="H2AZ12"/>
<dbReference type="GeneID" id="13887565"/>
<dbReference type="RefSeq" id="XP_003958703.1">
    <property type="nucleotide sequence ID" value="XM_003958654.1"/>
</dbReference>
<protein>
    <recommendedName>
        <fullName evidence="1">RecQ mediated genome instability protein 1 OB-fold domain-containing protein</fullName>
    </recommendedName>
</protein>
<dbReference type="GO" id="GO:0043596">
    <property type="term" value="C:nuclear replication fork"/>
    <property type="evidence" value="ECO:0007669"/>
    <property type="project" value="EnsemblFungi"/>
</dbReference>
<dbReference type="EMBL" id="HE650828">
    <property type="protein sequence ID" value="CCF59568.1"/>
    <property type="molecule type" value="Genomic_DNA"/>
</dbReference>
<name>H2AZ12_KAZAF</name>
<dbReference type="AlphaFoldDB" id="H2AZ12"/>
<evidence type="ECO:0000259" key="1">
    <source>
        <dbReference type="Pfam" id="PF08585"/>
    </source>
</evidence>
<dbReference type="GO" id="GO:0008047">
    <property type="term" value="F:enzyme activator activity"/>
    <property type="evidence" value="ECO:0007669"/>
    <property type="project" value="EnsemblFungi"/>
</dbReference>
<dbReference type="FunCoup" id="H2AZ12">
    <property type="interactions" value="65"/>
</dbReference>
<feature type="domain" description="RecQ mediated genome instability protein 1 OB-fold" evidence="1">
    <location>
        <begin position="48"/>
        <end position="197"/>
    </location>
</feature>
<dbReference type="GO" id="GO:0000724">
    <property type="term" value="P:double-strand break repair via homologous recombination"/>
    <property type="evidence" value="ECO:0007669"/>
    <property type="project" value="EnsemblFungi"/>
</dbReference>
<sequence>MSLSGIISQDITQQIDLPTTTTSAREASVFKAYQNDPWLHGTAQNVIDQKMLEVDRDLLFQILMIENVSKSKQTQYDDLKAKIDPKNQKVDRLKDSNVKGPKRYQMVTQVNMEDDNLSQRNNNVLNDKSVFKLAIQSKAGDIFFAVNTTPLPWSSCMLGSKITIKPGTIFNRGMFILKESNVTFLGGINRTWNENKDYKMCDYFEAKLDQYKSTINNNTRKRRAPAT</sequence>
<reference evidence="2 3" key="1">
    <citation type="journal article" date="2011" name="Proc. Natl. Acad. Sci. U.S.A.">
        <title>Evolutionary erosion of yeast sex chromosomes by mating-type switching accidents.</title>
        <authorList>
            <person name="Gordon J.L."/>
            <person name="Armisen D."/>
            <person name="Proux-Wera E."/>
            <person name="Oheigeartaigh S.S."/>
            <person name="Byrne K.P."/>
            <person name="Wolfe K.H."/>
        </authorList>
    </citation>
    <scope>NUCLEOTIDE SEQUENCE [LARGE SCALE GENOMIC DNA]</scope>
    <source>
        <strain evidence="3">ATCC 22294 / BCRC 22015 / CBS 2517 / CECT 1963 / NBRC 1671 / NRRL Y-8276</strain>
    </source>
</reference>
<dbReference type="GO" id="GO:0006265">
    <property type="term" value="P:DNA topological change"/>
    <property type="evidence" value="ECO:0007669"/>
    <property type="project" value="EnsemblFungi"/>
</dbReference>
<dbReference type="HOGENOM" id="CLU_100701_0_0_1"/>
<dbReference type="GO" id="GO:0000400">
    <property type="term" value="F:four-way junction DNA binding"/>
    <property type="evidence" value="ECO:0007669"/>
    <property type="project" value="EnsemblFungi"/>
</dbReference>
<dbReference type="eggNOG" id="KOG3683">
    <property type="taxonomic scope" value="Eukaryota"/>
</dbReference>
<accession>H2AZ12</accession>
<proteinExistence type="predicted"/>
<dbReference type="Proteomes" id="UP000005220">
    <property type="component" value="Chromosome 8"/>
</dbReference>
<keyword evidence="3" id="KW-1185">Reference proteome</keyword>
<dbReference type="GO" id="GO:0003697">
    <property type="term" value="F:single-stranded DNA binding"/>
    <property type="evidence" value="ECO:0007669"/>
    <property type="project" value="EnsemblFungi"/>
</dbReference>
<dbReference type="Pfam" id="PF08585">
    <property type="entry name" value="RMI1_N_C"/>
    <property type="match status" value="1"/>
</dbReference>